<dbReference type="EMBL" id="HF679024">
    <property type="protein sequence ID" value="CCT65153.1"/>
    <property type="molecule type" value="Genomic_DNA"/>
</dbReference>
<dbReference type="InterPro" id="IPR058913">
    <property type="entry name" value="Integrase_dom_put"/>
</dbReference>
<proteinExistence type="predicted"/>
<evidence type="ECO:0000313" key="3">
    <source>
        <dbReference type="Proteomes" id="UP000016800"/>
    </source>
</evidence>
<dbReference type="VEuPathDB" id="FungiDB:FFUJ_14892"/>
<evidence type="ECO:0000313" key="2">
    <source>
        <dbReference type="EMBL" id="CCT65153.1"/>
    </source>
</evidence>
<dbReference type="AlphaFoldDB" id="S0DXF5"/>
<dbReference type="PANTHER" id="PTHR46791">
    <property type="entry name" value="EXPRESSED PROTEIN"/>
    <property type="match status" value="1"/>
</dbReference>
<gene>
    <name evidence="2" type="ORF">FFUJ_14892</name>
</gene>
<feature type="domain" description="Integrase core" evidence="1">
    <location>
        <begin position="238"/>
        <end position="315"/>
    </location>
</feature>
<dbReference type="PANTHER" id="PTHR46791:SF5">
    <property type="entry name" value="CLR5 DOMAIN-CONTAINING PROTEIN-RELATED"/>
    <property type="match status" value="1"/>
</dbReference>
<dbReference type="Pfam" id="PF24764">
    <property type="entry name" value="rva_4"/>
    <property type="match status" value="1"/>
</dbReference>
<name>S0DXF5_GIBF5</name>
<keyword evidence="3" id="KW-1185">Reference proteome</keyword>
<reference evidence="2 3" key="1">
    <citation type="journal article" date="2013" name="PLoS Pathog.">
        <title>Deciphering the cryptic genome: genome-wide analyses of the rice pathogen Fusarium fujikuroi reveal complex regulation of secondary metabolism and novel metabolites.</title>
        <authorList>
            <person name="Wiemann P."/>
            <person name="Sieber C.M."/>
            <person name="von Bargen K.W."/>
            <person name="Studt L."/>
            <person name="Niehaus E.M."/>
            <person name="Espino J.J."/>
            <person name="Huss K."/>
            <person name="Michielse C.B."/>
            <person name="Albermann S."/>
            <person name="Wagner D."/>
            <person name="Bergner S.V."/>
            <person name="Connolly L.R."/>
            <person name="Fischer A."/>
            <person name="Reuter G."/>
            <person name="Kleigrewe K."/>
            <person name="Bald T."/>
            <person name="Wingfield B.D."/>
            <person name="Ophir R."/>
            <person name="Freeman S."/>
            <person name="Hippler M."/>
            <person name="Smith K.M."/>
            <person name="Brown D.W."/>
            <person name="Proctor R.H."/>
            <person name="Munsterkotter M."/>
            <person name="Freitag M."/>
            <person name="Humpf H.U."/>
            <person name="Guldener U."/>
            <person name="Tudzynski B."/>
        </authorList>
    </citation>
    <scope>NUCLEOTIDE SEQUENCE [LARGE SCALE GENOMIC DNA]</scope>
    <source>
        <strain evidence="3">CBS 195.34 / IMI 58289 / NRRL A-6831</strain>
    </source>
</reference>
<dbReference type="HOGENOM" id="CLU_038374_6_0_1"/>
<dbReference type="Proteomes" id="UP000016800">
    <property type="component" value="Chromosome II"/>
</dbReference>
<sequence length="459" mass="54746">MSSRGRPPINLDAFRIQIEQWKYHDRMTADDIVRRISTEFNISTSRRVLYRYLQTWQSDQTTSNMTQARTEDTEALRNRIKELFFENVLKDKNILFQLQKEGFVVTNRGLIRIRRSLGLLRHQTPEQKEEQLIKLRHFFENDALLNTKLQSFGRTYLYTYIRQKQLSLSRQALYEAFRDFMPTNVTDRWNTMQHRRTGWTAPGPDFIWSIDAYDKLKAWGIEIYASIDAYSRYITWLKSTHNEKIESWWHRLSDGRARHWREYFGRITANGRFSADSIPDRIAILYLFMPIIRTELSEFVYIWNSHYIRKQRNRPHVLPGQPWVLYHQPEIRETRSYARPIPFDRLRPLKELFKHDNIDLDAYLPQDTITVCKKILEGQIFPQDTPENPKLSIYLYLRARLEAYILSGEQPAIGLLETPIGGINRVRSHLAAHDIDVQLLNQETQGDINWDEIDHRVES</sequence>
<dbReference type="RefSeq" id="XP_023427234.1">
    <property type="nucleotide sequence ID" value="XM_023572409.1"/>
</dbReference>
<organism evidence="2 3">
    <name type="scientific">Gibberella fujikuroi (strain CBS 195.34 / IMI 58289 / NRRL A-6831)</name>
    <name type="common">Bakanae and foot rot disease fungus</name>
    <name type="synonym">Fusarium fujikuroi</name>
    <dbReference type="NCBI Taxonomy" id="1279085"/>
    <lineage>
        <taxon>Eukaryota</taxon>
        <taxon>Fungi</taxon>
        <taxon>Dikarya</taxon>
        <taxon>Ascomycota</taxon>
        <taxon>Pezizomycotina</taxon>
        <taxon>Sordariomycetes</taxon>
        <taxon>Hypocreomycetidae</taxon>
        <taxon>Hypocreales</taxon>
        <taxon>Nectriaceae</taxon>
        <taxon>Fusarium</taxon>
        <taxon>Fusarium fujikuroi species complex</taxon>
    </lineage>
</organism>
<protein>
    <recommendedName>
        <fullName evidence="1">Integrase core domain-containing protein</fullName>
    </recommendedName>
</protein>
<accession>S0DXF5</accession>
<evidence type="ECO:0000259" key="1">
    <source>
        <dbReference type="Pfam" id="PF24764"/>
    </source>
</evidence>
<dbReference type="GeneID" id="35408262"/>
<dbReference type="STRING" id="1279085.S0DXF5"/>